<dbReference type="Proteomes" id="UP000004259">
    <property type="component" value="Unassembled WGS sequence"/>
</dbReference>
<evidence type="ECO:0000256" key="1">
    <source>
        <dbReference type="SAM" id="SignalP"/>
    </source>
</evidence>
<dbReference type="PROSITE" id="PS00018">
    <property type="entry name" value="EF_HAND_1"/>
    <property type="match status" value="1"/>
</dbReference>
<dbReference type="OrthoDB" id="1822352at2"/>
<keyword evidence="1" id="KW-0732">Signal</keyword>
<protein>
    <submittedName>
        <fullName evidence="3">Dockerin type I repeat protein</fullName>
    </submittedName>
</protein>
<accession>E9SHX5</accession>
<dbReference type="PROSITE" id="PS51766">
    <property type="entry name" value="DOCKERIN"/>
    <property type="match status" value="1"/>
</dbReference>
<sequence>MKKRKISAFITALAMTCGALPAVCAEDAEKSGFIASLGLANSDLSLQSWQSKVQIDEGQNTLKVTMPADNKGGKSTMNGLGMFVIDLSDCYFEVGEVSVDKVVIDGKDIALDGEKIIYGADDGTDNDNFRIELFSVFGETKDSPAFDAGNTTVTESAEVTFTVRRDGYSGGDKTVFGNVISGRKQFSDQPMNGYTISAKLSGDPEAQSYAGTSDDSFSLSLKRGIYDISFAGKGYVTKEFKGFKFGKRARPEEFQDIELCKVGDVSGDNKINVTDVSATAGYVKQVRGFADDYQTKVADVNNDGSVNVTDISKIAAHVKNVKKIF</sequence>
<evidence type="ECO:0000313" key="3">
    <source>
        <dbReference type="EMBL" id="EGC01225.1"/>
    </source>
</evidence>
<dbReference type="InterPro" id="IPR002105">
    <property type="entry name" value="Dockerin_1_rpt"/>
</dbReference>
<dbReference type="Pfam" id="PF00404">
    <property type="entry name" value="Dockerin_1"/>
    <property type="match status" value="1"/>
</dbReference>
<feature type="domain" description="Dockerin" evidence="2">
    <location>
        <begin position="258"/>
        <end position="325"/>
    </location>
</feature>
<feature type="chain" id="PRO_5038497567" evidence="1">
    <location>
        <begin position="22"/>
        <end position="325"/>
    </location>
</feature>
<dbReference type="InterPro" id="IPR016134">
    <property type="entry name" value="Dockerin_dom"/>
</dbReference>
<evidence type="ECO:0000313" key="4">
    <source>
        <dbReference type="Proteomes" id="UP000004259"/>
    </source>
</evidence>
<keyword evidence="4" id="KW-1185">Reference proteome</keyword>
<dbReference type="GO" id="GO:0000272">
    <property type="term" value="P:polysaccharide catabolic process"/>
    <property type="evidence" value="ECO:0007669"/>
    <property type="project" value="InterPro"/>
</dbReference>
<reference evidence="3 4" key="1">
    <citation type="submission" date="2011-02" db="EMBL/GenBank/DDBJ databases">
        <authorList>
            <person name="Nelson K.E."/>
            <person name="Sutton G."/>
            <person name="Torralba M."/>
            <person name="Durkin S."/>
            <person name="Harkins D."/>
            <person name="Montgomery R."/>
            <person name="Ziemer C."/>
            <person name="Klaassens E."/>
            <person name="Ocuiv P."/>
            <person name="Morrison M."/>
        </authorList>
    </citation>
    <scope>NUCLEOTIDE SEQUENCE [LARGE SCALE GENOMIC DNA]</scope>
    <source>
        <strain evidence="3 4">8</strain>
    </source>
</reference>
<dbReference type="eggNOG" id="COG1404">
    <property type="taxonomic scope" value="Bacteria"/>
</dbReference>
<dbReference type="InterPro" id="IPR036439">
    <property type="entry name" value="Dockerin_dom_sf"/>
</dbReference>
<dbReference type="CDD" id="cd14256">
    <property type="entry name" value="Dockerin_I"/>
    <property type="match status" value="1"/>
</dbReference>
<dbReference type="GO" id="GO:0004553">
    <property type="term" value="F:hydrolase activity, hydrolyzing O-glycosyl compounds"/>
    <property type="evidence" value="ECO:0007669"/>
    <property type="project" value="InterPro"/>
</dbReference>
<gene>
    <name evidence="3" type="ORF">CUS_7081</name>
</gene>
<dbReference type="EMBL" id="ADKM02000134">
    <property type="protein sequence ID" value="EGC01225.1"/>
    <property type="molecule type" value="Genomic_DNA"/>
</dbReference>
<dbReference type="InterPro" id="IPR018247">
    <property type="entry name" value="EF_Hand_1_Ca_BS"/>
</dbReference>
<dbReference type="RefSeq" id="WP_002853411.1">
    <property type="nucleotide sequence ID" value="NZ_ADKM02000134.1"/>
</dbReference>
<dbReference type="Gene3D" id="1.10.1330.10">
    <property type="entry name" value="Dockerin domain"/>
    <property type="match status" value="1"/>
</dbReference>
<feature type="signal peptide" evidence="1">
    <location>
        <begin position="1"/>
        <end position="21"/>
    </location>
</feature>
<comment type="caution">
    <text evidence="3">The sequence shown here is derived from an EMBL/GenBank/DDBJ whole genome shotgun (WGS) entry which is preliminary data.</text>
</comment>
<dbReference type="AlphaFoldDB" id="E9SHX5"/>
<dbReference type="SUPFAM" id="SSF63446">
    <property type="entry name" value="Type I dockerin domain"/>
    <property type="match status" value="1"/>
</dbReference>
<proteinExistence type="predicted"/>
<evidence type="ECO:0000259" key="2">
    <source>
        <dbReference type="PROSITE" id="PS51766"/>
    </source>
</evidence>
<organism evidence="3 4">
    <name type="scientific">Ruminococcus albus 8</name>
    <dbReference type="NCBI Taxonomy" id="246199"/>
    <lineage>
        <taxon>Bacteria</taxon>
        <taxon>Bacillati</taxon>
        <taxon>Bacillota</taxon>
        <taxon>Clostridia</taxon>
        <taxon>Eubacteriales</taxon>
        <taxon>Oscillospiraceae</taxon>
        <taxon>Ruminococcus</taxon>
    </lineage>
</organism>
<name>E9SHX5_RUMAL</name>